<feature type="transmembrane region" description="Helical" evidence="1">
    <location>
        <begin position="64"/>
        <end position="85"/>
    </location>
</feature>
<dbReference type="Gene3D" id="3.40.630.30">
    <property type="match status" value="1"/>
</dbReference>
<name>A0A1C5G761_MICEH</name>
<gene>
    <name evidence="2" type="ORF">GA0070610_1998</name>
</gene>
<evidence type="ECO:0000256" key="1">
    <source>
        <dbReference type="SAM" id="Phobius"/>
    </source>
</evidence>
<dbReference type="Proteomes" id="UP000198251">
    <property type="component" value="Chromosome I"/>
</dbReference>
<reference evidence="2 3" key="1">
    <citation type="submission" date="2016-06" db="EMBL/GenBank/DDBJ databases">
        <authorList>
            <person name="Kjaerup R.B."/>
            <person name="Dalgaard T.S."/>
            <person name="Juul-Madsen H.R."/>
        </authorList>
    </citation>
    <scope>NUCLEOTIDE SEQUENCE [LARGE SCALE GENOMIC DNA]</scope>
    <source>
        <strain evidence="2 3">DSM 43913</strain>
    </source>
</reference>
<sequence>MRDVGCNVNSQTIARPEPRLEVRDLRWRQLWAGARLLAQAYEDGAIWAAAGSLPRWQRRSALTALYLAELVIAQLMSSGITLAAYRADRLDGILVLYGDERTTPWWGWALRSVACLLAGPRAVVHAVRISNALDRMRPSRPHVWFAVLGRRVDSVGVGYVLIRAGQARADALGLPGYLETSAGPEQVQINEMLGWTSVDEYVLSTGSVIKTMWRDRTAQS</sequence>
<evidence type="ECO:0008006" key="4">
    <source>
        <dbReference type="Google" id="ProtNLM"/>
    </source>
</evidence>
<keyword evidence="1" id="KW-0812">Transmembrane</keyword>
<evidence type="ECO:0000313" key="2">
    <source>
        <dbReference type="EMBL" id="SCG15755.1"/>
    </source>
</evidence>
<evidence type="ECO:0000313" key="3">
    <source>
        <dbReference type="Proteomes" id="UP000198251"/>
    </source>
</evidence>
<protein>
    <recommendedName>
        <fullName evidence="4">N-acetyltransferase domain-containing protein</fullName>
    </recommendedName>
</protein>
<keyword evidence="3" id="KW-1185">Reference proteome</keyword>
<proteinExistence type="predicted"/>
<keyword evidence="1" id="KW-0472">Membrane</keyword>
<dbReference type="AlphaFoldDB" id="A0A1C5G761"/>
<accession>A0A1C5G761</accession>
<feature type="transmembrane region" description="Helical" evidence="1">
    <location>
        <begin position="105"/>
        <end position="127"/>
    </location>
</feature>
<organism evidence="2 3">
    <name type="scientific">Micromonospora echinofusca</name>
    <dbReference type="NCBI Taxonomy" id="47858"/>
    <lineage>
        <taxon>Bacteria</taxon>
        <taxon>Bacillati</taxon>
        <taxon>Actinomycetota</taxon>
        <taxon>Actinomycetes</taxon>
        <taxon>Micromonosporales</taxon>
        <taxon>Micromonosporaceae</taxon>
        <taxon>Micromonospora</taxon>
    </lineage>
</organism>
<dbReference type="EMBL" id="LT607733">
    <property type="protein sequence ID" value="SCG15755.1"/>
    <property type="molecule type" value="Genomic_DNA"/>
</dbReference>
<keyword evidence="1" id="KW-1133">Transmembrane helix</keyword>